<evidence type="ECO:0000256" key="5">
    <source>
        <dbReference type="ARBA" id="ARBA00022692"/>
    </source>
</evidence>
<evidence type="ECO:0000256" key="8">
    <source>
        <dbReference type="ARBA" id="ARBA00023077"/>
    </source>
</evidence>
<dbReference type="AlphaFoldDB" id="A0A371BFE0"/>
<keyword evidence="6" id="KW-0408">Iron</keyword>
<evidence type="ECO:0000256" key="4">
    <source>
        <dbReference type="ARBA" id="ARBA00022496"/>
    </source>
</evidence>
<feature type="domain" description="TonB-dependent receptor plug" evidence="16">
    <location>
        <begin position="56"/>
        <end position="163"/>
    </location>
</feature>
<protein>
    <submittedName>
        <fullName evidence="17">TonB-dependent receptor</fullName>
    </submittedName>
</protein>
<keyword evidence="2 11" id="KW-0813">Transport</keyword>
<dbReference type="GO" id="GO:0006826">
    <property type="term" value="P:iron ion transport"/>
    <property type="evidence" value="ECO:0007669"/>
    <property type="project" value="UniProtKB-KW"/>
</dbReference>
<organism evidence="17 18">
    <name type="scientific">Sphingorhabdus pulchriflava</name>
    <dbReference type="NCBI Taxonomy" id="2292257"/>
    <lineage>
        <taxon>Bacteria</taxon>
        <taxon>Pseudomonadati</taxon>
        <taxon>Pseudomonadota</taxon>
        <taxon>Alphaproteobacteria</taxon>
        <taxon>Sphingomonadales</taxon>
        <taxon>Sphingomonadaceae</taxon>
        <taxon>Sphingorhabdus</taxon>
    </lineage>
</organism>
<evidence type="ECO:0000256" key="3">
    <source>
        <dbReference type="ARBA" id="ARBA00022452"/>
    </source>
</evidence>
<name>A0A371BFE0_9SPHN</name>
<dbReference type="InterPro" id="IPR012910">
    <property type="entry name" value="Plug_dom"/>
</dbReference>
<evidence type="ECO:0000256" key="9">
    <source>
        <dbReference type="ARBA" id="ARBA00023136"/>
    </source>
</evidence>
<evidence type="ECO:0000256" key="13">
    <source>
        <dbReference type="SAM" id="MobiDB-lite"/>
    </source>
</evidence>
<keyword evidence="14" id="KW-0732">Signal</keyword>
<keyword evidence="4" id="KW-0410">Iron transport</keyword>
<accession>A0A371BFE0</accession>
<dbReference type="SUPFAM" id="SSF56935">
    <property type="entry name" value="Porins"/>
    <property type="match status" value="1"/>
</dbReference>
<keyword evidence="3 11" id="KW-1134">Transmembrane beta strand</keyword>
<keyword evidence="10 11" id="KW-0998">Cell outer membrane</keyword>
<evidence type="ECO:0000256" key="1">
    <source>
        <dbReference type="ARBA" id="ARBA00004571"/>
    </source>
</evidence>
<dbReference type="InterPro" id="IPR000531">
    <property type="entry name" value="Beta-barrel_TonB"/>
</dbReference>
<feature type="region of interest" description="Disordered" evidence="13">
    <location>
        <begin position="222"/>
        <end position="248"/>
    </location>
</feature>
<dbReference type="PROSITE" id="PS52016">
    <property type="entry name" value="TONB_DEPENDENT_REC_3"/>
    <property type="match status" value="1"/>
</dbReference>
<feature type="chain" id="PRO_5016884581" evidence="14">
    <location>
        <begin position="29"/>
        <end position="806"/>
    </location>
</feature>
<dbReference type="Pfam" id="PF07715">
    <property type="entry name" value="Plug"/>
    <property type="match status" value="1"/>
</dbReference>
<dbReference type="EMBL" id="QRGP01000001">
    <property type="protein sequence ID" value="RDV06326.1"/>
    <property type="molecule type" value="Genomic_DNA"/>
</dbReference>
<evidence type="ECO:0000313" key="17">
    <source>
        <dbReference type="EMBL" id="RDV06326.1"/>
    </source>
</evidence>
<keyword evidence="18" id="KW-1185">Reference proteome</keyword>
<evidence type="ECO:0000256" key="14">
    <source>
        <dbReference type="SAM" id="SignalP"/>
    </source>
</evidence>
<gene>
    <name evidence="17" type="ORF">DXH95_02505</name>
</gene>
<dbReference type="Proteomes" id="UP000263833">
    <property type="component" value="Unassembled WGS sequence"/>
</dbReference>
<evidence type="ECO:0000259" key="15">
    <source>
        <dbReference type="Pfam" id="PF00593"/>
    </source>
</evidence>
<feature type="domain" description="TonB-dependent receptor-like beta-barrel" evidence="15">
    <location>
        <begin position="318"/>
        <end position="758"/>
    </location>
</feature>
<keyword evidence="9 11" id="KW-0472">Membrane</keyword>
<dbReference type="InterPro" id="IPR036942">
    <property type="entry name" value="Beta-barrel_TonB_sf"/>
</dbReference>
<dbReference type="RefSeq" id="WP_115547881.1">
    <property type="nucleotide sequence ID" value="NZ_QRGP01000001.1"/>
</dbReference>
<dbReference type="Pfam" id="PF00593">
    <property type="entry name" value="TonB_dep_Rec_b-barrel"/>
    <property type="match status" value="1"/>
</dbReference>
<comment type="similarity">
    <text evidence="11 12">Belongs to the TonB-dependent receptor family.</text>
</comment>
<dbReference type="OrthoDB" id="7223550at2"/>
<dbReference type="PANTHER" id="PTHR32552">
    <property type="entry name" value="FERRICHROME IRON RECEPTOR-RELATED"/>
    <property type="match status" value="1"/>
</dbReference>
<evidence type="ECO:0000256" key="11">
    <source>
        <dbReference type="PROSITE-ProRule" id="PRU01360"/>
    </source>
</evidence>
<evidence type="ECO:0000256" key="2">
    <source>
        <dbReference type="ARBA" id="ARBA00022448"/>
    </source>
</evidence>
<evidence type="ECO:0000256" key="10">
    <source>
        <dbReference type="ARBA" id="ARBA00023237"/>
    </source>
</evidence>
<dbReference type="Gene3D" id="2.40.170.20">
    <property type="entry name" value="TonB-dependent receptor, beta-barrel domain"/>
    <property type="match status" value="1"/>
</dbReference>
<evidence type="ECO:0000256" key="7">
    <source>
        <dbReference type="ARBA" id="ARBA00023065"/>
    </source>
</evidence>
<evidence type="ECO:0000259" key="16">
    <source>
        <dbReference type="Pfam" id="PF07715"/>
    </source>
</evidence>
<keyword evidence="5 11" id="KW-0812">Transmembrane</keyword>
<evidence type="ECO:0000256" key="6">
    <source>
        <dbReference type="ARBA" id="ARBA00023004"/>
    </source>
</evidence>
<keyword evidence="8 12" id="KW-0798">TonB box</keyword>
<reference evidence="18" key="1">
    <citation type="submission" date="2018-08" db="EMBL/GenBank/DDBJ databases">
        <authorList>
            <person name="Kim S.-J."/>
            <person name="Jung G.-Y."/>
        </authorList>
    </citation>
    <scope>NUCLEOTIDE SEQUENCE [LARGE SCALE GENOMIC DNA]</scope>
    <source>
        <strain evidence="18">GY_G</strain>
    </source>
</reference>
<feature type="signal peptide" evidence="14">
    <location>
        <begin position="1"/>
        <end position="28"/>
    </location>
</feature>
<comment type="caution">
    <text evidence="17">The sequence shown here is derived from an EMBL/GenBank/DDBJ whole genome shotgun (WGS) entry which is preliminary data.</text>
</comment>
<dbReference type="PANTHER" id="PTHR32552:SF81">
    <property type="entry name" value="TONB-DEPENDENT OUTER MEMBRANE RECEPTOR"/>
    <property type="match status" value="1"/>
</dbReference>
<dbReference type="GO" id="GO:0009279">
    <property type="term" value="C:cell outer membrane"/>
    <property type="evidence" value="ECO:0007669"/>
    <property type="project" value="UniProtKB-SubCell"/>
</dbReference>
<comment type="subcellular location">
    <subcellularLocation>
        <location evidence="1 11">Cell outer membrane</location>
        <topology evidence="1 11">Multi-pass membrane protein</topology>
    </subcellularLocation>
</comment>
<keyword evidence="7" id="KW-0406">Ion transport</keyword>
<proteinExistence type="inferred from homology"/>
<keyword evidence="17" id="KW-0675">Receptor</keyword>
<evidence type="ECO:0000313" key="18">
    <source>
        <dbReference type="Proteomes" id="UP000263833"/>
    </source>
</evidence>
<sequence>MAKLHWTTVSGIGLAAALAAAVPGVASAQSAPAEEEADDASSGDIIVTARRKEERLQDVPVAVTALTGENLENYKVTTVGDIASFVPSMVVGRQVTGGSASIFLRGVGSSSLSAGFDQSVSFNIDGLAMSRGREIAFAQYDVASVEVLKGPQALYFGRNTTGGLISIRTNNPGNELEVKGKVGYGFEAHEKYAEAVLSGPISDSFGARLALRWNDARGSLLNTGGPATDPATGLTRAPQSKYRDPSETLSGRLTLQYEPTDQISISLKGGYTHYEDDGAGNLYERKCGAGRTTPFPTSGFANPFADCKADGRSDHSASNPAFVENFRYARDGKTFTDLDSYFAVLAMDFETGVFDISSITGWARFKQIDYNDFVGSVRNVSVSQLAEFEQFSQELRIASDFDGPINVTTGMYLSSSEFVFNTDSHNINFGFDPVRRTWVSFSRDNGFDAKSFSIFGQMSWKILPQLELSGGGRLSYDKRDSFQQSRPTAATAANGAFPQNRRFEDNFDDSDFSPEVTLSWKPSDEATIYAAYKRGYKSGGFNLSQTITAGATLRAGQFKSETAEGFELGAHAAILDRQLRLNAAIYDFDYDDLQVQFYEPVTAGQVVSNAGTLNTKGFEVDFNFEPRNLDGLSFRGAYAYNKAKYQNFIGQCFGGQTPAQGCNLLPNAAGTVFNGQLYSGRIAPKAPKHSWKLGGSYEADFGGLKGSISLDVAHTSKYNYTDALIPEAVQKGFTRLDGSITLGSSEDVWKLSLIGRNLTNEFIVTSANEFPFTGGTGAGTAAGVKSDINTVVERPREIALELSFAF</sequence>
<dbReference type="InterPro" id="IPR039426">
    <property type="entry name" value="TonB-dep_rcpt-like"/>
</dbReference>
<evidence type="ECO:0000256" key="12">
    <source>
        <dbReference type="RuleBase" id="RU003357"/>
    </source>
</evidence>